<dbReference type="InterPro" id="IPR027470">
    <property type="entry name" value="Cation_efflux_CTD"/>
</dbReference>
<evidence type="ECO:0000256" key="3">
    <source>
        <dbReference type="ARBA" id="ARBA00022448"/>
    </source>
</evidence>
<dbReference type="Pfam" id="PF16916">
    <property type="entry name" value="ZT_dimer"/>
    <property type="match status" value="1"/>
</dbReference>
<protein>
    <submittedName>
        <fullName evidence="12">Cadmium, cobalt and zinc/H(+)-K(+) antiporter</fullName>
    </submittedName>
    <submittedName>
        <fullName evidence="13">Cation diffusion facilitator family transporter</fullName>
    </submittedName>
</protein>
<dbReference type="EMBL" id="LNIZ01000003">
    <property type="protein sequence ID" value="KTF04225.1"/>
    <property type="molecule type" value="Genomic_DNA"/>
</dbReference>
<feature type="transmembrane region" description="Helical" evidence="9">
    <location>
        <begin position="26"/>
        <end position="51"/>
    </location>
</feature>
<dbReference type="EMBL" id="JASPDQ010000007">
    <property type="protein sequence ID" value="MDK8601686.1"/>
    <property type="molecule type" value="Genomic_DNA"/>
</dbReference>
<dbReference type="NCBIfam" id="TIGR01297">
    <property type="entry name" value="CDF"/>
    <property type="match status" value="1"/>
</dbReference>
<keyword evidence="7 9" id="KW-0472">Membrane</keyword>
<evidence type="ECO:0000256" key="9">
    <source>
        <dbReference type="SAM" id="Phobius"/>
    </source>
</evidence>
<keyword evidence="6" id="KW-0406">Ion transport</keyword>
<feature type="domain" description="Cation efflux protein cytoplasmic" evidence="11">
    <location>
        <begin position="221"/>
        <end position="298"/>
    </location>
</feature>
<keyword evidence="14" id="KW-1185">Reference proteome</keyword>
<evidence type="ECO:0000256" key="1">
    <source>
        <dbReference type="ARBA" id="ARBA00004141"/>
    </source>
</evidence>
<comment type="similarity">
    <text evidence="2">Belongs to the cation diffusion facilitator (CDF) transporter (TC 2.A.4) family. SLC30A subfamily.</text>
</comment>
<dbReference type="InterPro" id="IPR050681">
    <property type="entry name" value="CDF/SLC30A"/>
</dbReference>
<dbReference type="GO" id="GO:0005385">
    <property type="term" value="F:zinc ion transmembrane transporter activity"/>
    <property type="evidence" value="ECO:0007669"/>
    <property type="project" value="TreeGrafter"/>
</dbReference>
<dbReference type="SUPFAM" id="SSF160240">
    <property type="entry name" value="Cation efflux protein cytoplasmic domain-like"/>
    <property type="match status" value="1"/>
</dbReference>
<feature type="transmembrane region" description="Helical" evidence="9">
    <location>
        <begin position="159"/>
        <end position="185"/>
    </location>
</feature>
<feature type="domain" description="Cation efflux protein transmembrane" evidence="10">
    <location>
        <begin position="26"/>
        <end position="217"/>
    </location>
</feature>
<evidence type="ECO:0000256" key="6">
    <source>
        <dbReference type="ARBA" id="ARBA00023065"/>
    </source>
</evidence>
<dbReference type="Gene3D" id="1.20.1510.10">
    <property type="entry name" value="Cation efflux protein transmembrane domain"/>
    <property type="match status" value="1"/>
</dbReference>
<evidence type="ECO:0000256" key="8">
    <source>
        <dbReference type="SAM" id="MobiDB-lite"/>
    </source>
</evidence>
<dbReference type="PANTHER" id="PTHR11562:SF17">
    <property type="entry name" value="RE54080P-RELATED"/>
    <property type="match status" value="1"/>
</dbReference>
<evidence type="ECO:0000256" key="7">
    <source>
        <dbReference type="ARBA" id="ARBA00023136"/>
    </source>
</evidence>
<evidence type="ECO:0000313" key="14">
    <source>
        <dbReference type="Proteomes" id="UP000054404"/>
    </source>
</evidence>
<evidence type="ECO:0000256" key="2">
    <source>
        <dbReference type="ARBA" id="ARBA00008873"/>
    </source>
</evidence>
<feature type="transmembrane region" description="Helical" evidence="9">
    <location>
        <begin position="93"/>
        <end position="112"/>
    </location>
</feature>
<keyword evidence="3" id="KW-0813">Transport</keyword>
<reference evidence="13" key="2">
    <citation type="submission" date="2023-05" db="EMBL/GenBank/DDBJ databases">
        <title>Genomic Catalog of Human Bladder Bacteria.</title>
        <authorList>
            <person name="Du J."/>
        </authorList>
    </citation>
    <scope>NUCLEOTIDE SEQUENCE</scope>
    <source>
        <strain evidence="13">UMB1304A</strain>
    </source>
</reference>
<dbReference type="GO" id="GO:0005886">
    <property type="term" value="C:plasma membrane"/>
    <property type="evidence" value="ECO:0007669"/>
    <property type="project" value="TreeGrafter"/>
</dbReference>
<dbReference type="InterPro" id="IPR058533">
    <property type="entry name" value="Cation_efflux_TM"/>
</dbReference>
<evidence type="ECO:0000313" key="12">
    <source>
        <dbReference type="EMBL" id="KTF04225.1"/>
    </source>
</evidence>
<dbReference type="Pfam" id="PF01545">
    <property type="entry name" value="Cation_efflux"/>
    <property type="match status" value="1"/>
</dbReference>
<sequence>MSHHMHSHSHAGAAGSPATPDHRRRLTIVVVITGIIVAAQLVGSIVTGSLALLTDTVHALTDLSGLVVALVAATLMLRPATAQRTWGFRRVEVIAALGQAVLLLVVGGYAVIEGVQRLFAPPVVPAGELLVFGVIGLCANLAGLLVLHGSREANLNLRAAFLEVLNDALGSLGVIVAAIVIWATGFQRADALAGLFIAALILPRAFVILRETIRVLMEFAPEGLDLEEVRRHLVAVDHVVEVHDLHASAVSTGLPVLTAHVVLDDECFTDGHAQQVLRAMRECVDQHFDVAHTTFQLEAPGFHAGGHACSVPQEAGK</sequence>
<comment type="caution">
    <text evidence="12">The sequence shown here is derived from an EMBL/GenBank/DDBJ whole genome shotgun (WGS) entry which is preliminary data.</text>
</comment>
<proteinExistence type="inferred from homology"/>
<dbReference type="SUPFAM" id="SSF161111">
    <property type="entry name" value="Cation efflux protein transmembrane domain-like"/>
    <property type="match status" value="1"/>
</dbReference>
<dbReference type="AlphaFoldDB" id="A0A0W1KJP5"/>
<evidence type="ECO:0000259" key="11">
    <source>
        <dbReference type="Pfam" id="PF16916"/>
    </source>
</evidence>
<dbReference type="PATRIC" id="fig|59561.3.peg.738"/>
<evidence type="ECO:0000259" key="10">
    <source>
        <dbReference type="Pfam" id="PF01545"/>
    </source>
</evidence>
<dbReference type="InterPro" id="IPR027469">
    <property type="entry name" value="Cation_efflux_TMD_sf"/>
</dbReference>
<reference evidence="12 14" key="1">
    <citation type="submission" date="2015-11" db="EMBL/GenBank/DDBJ databases">
        <title>Draft Genome Sequence of the Type Strain Trueperella bernardiae LCDC 89-0504T, Isolated from Blood Culture.</title>
        <authorList>
            <person name="Bernier A.-M."/>
            <person name="Bernard K."/>
        </authorList>
    </citation>
    <scope>NUCLEOTIDE SEQUENCE [LARGE SCALE GENOMIC DNA]</scope>
    <source>
        <strain evidence="12 14">LCDC 89-0504</strain>
    </source>
</reference>
<evidence type="ECO:0000256" key="4">
    <source>
        <dbReference type="ARBA" id="ARBA00022692"/>
    </source>
</evidence>
<name>A0A0W1KJP5_9ACTO</name>
<feature type="transmembrane region" description="Helical" evidence="9">
    <location>
        <begin position="63"/>
        <end position="81"/>
    </location>
</feature>
<dbReference type="Proteomes" id="UP001225576">
    <property type="component" value="Unassembled WGS sequence"/>
</dbReference>
<dbReference type="InterPro" id="IPR036837">
    <property type="entry name" value="Cation_efflux_CTD_sf"/>
</dbReference>
<feature type="transmembrane region" description="Helical" evidence="9">
    <location>
        <begin position="124"/>
        <end position="147"/>
    </location>
</feature>
<comment type="subcellular location">
    <subcellularLocation>
        <location evidence="1">Membrane</location>
        <topology evidence="1">Multi-pass membrane protein</topology>
    </subcellularLocation>
</comment>
<keyword evidence="4 9" id="KW-0812">Transmembrane</keyword>
<dbReference type="Proteomes" id="UP000054404">
    <property type="component" value="Unassembled WGS sequence"/>
</dbReference>
<dbReference type="RefSeq" id="WP_082661129.1">
    <property type="nucleotide sequence ID" value="NZ_JASPDQ010000007.1"/>
</dbReference>
<evidence type="ECO:0000256" key="5">
    <source>
        <dbReference type="ARBA" id="ARBA00022989"/>
    </source>
</evidence>
<accession>A0A0W1KJP5</accession>
<dbReference type="STRING" id="59561.AQZ59_00746"/>
<evidence type="ECO:0000313" key="13">
    <source>
        <dbReference type="EMBL" id="MDK8601686.1"/>
    </source>
</evidence>
<dbReference type="InterPro" id="IPR002524">
    <property type="entry name" value="Cation_efflux"/>
</dbReference>
<feature type="region of interest" description="Disordered" evidence="8">
    <location>
        <begin position="1"/>
        <end position="20"/>
    </location>
</feature>
<organism evidence="12 14">
    <name type="scientific">Trueperella bernardiae</name>
    <dbReference type="NCBI Taxonomy" id="59561"/>
    <lineage>
        <taxon>Bacteria</taxon>
        <taxon>Bacillati</taxon>
        <taxon>Actinomycetota</taxon>
        <taxon>Actinomycetes</taxon>
        <taxon>Actinomycetales</taxon>
        <taxon>Actinomycetaceae</taxon>
        <taxon>Trueperella</taxon>
    </lineage>
</organism>
<feature type="transmembrane region" description="Helical" evidence="9">
    <location>
        <begin position="191"/>
        <end position="209"/>
    </location>
</feature>
<gene>
    <name evidence="12" type="primary">czcD</name>
    <name evidence="12" type="ORF">AQZ59_00746</name>
    <name evidence="13" type="ORF">QP858_04315</name>
</gene>
<keyword evidence="5 9" id="KW-1133">Transmembrane helix</keyword>
<dbReference type="PANTHER" id="PTHR11562">
    <property type="entry name" value="CATION EFFLUX PROTEIN/ ZINC TRANSPORTER"/>
    <property type="match status" value="1"/>
</dbReference>